<dbReference type="InterPro" id="IPR029062">
    <property type="entry name" value="Class_I_gatase-like"/>
</dbReference>
<evidence type="ECO:0000259" key="1">
    <source>
        <dbReference type="Pfam" id="PF06283"/>
    </source>
</evidence>
<feature type="domain" description="ThuA-like" evidence="1">
    <location>
        <begin position="59"/>
        <end position="317"/>
    </location>
</feature>
<keyword evidence="3" id="KW-1185">Reference proteome</keyword>
<dbReference type="Gene3D" id="3.40.50.880">
    <property type="match status" value="1"/>
</dbReference>
<dbReference type="Proteomes" id="UP000649799">
    <property type="component" value="Unassembled WGS sequence"/>
</dbReference>
<organism evidence="2 3">
    <name type="scientific">Cyclobacterium plantarum</name>
    <dbReference type="NCBI Taxonomy" id="2716263"/>
    <lineage>
        <taxon>Bacteria</taxon>
        <taxon>Pseudomonadati</taxon>
        <taxon>Bacteroidota</taxon>
        <taxon>Cytophagia</taxon>
        <taxon>Cytophagales</taxon>
        <taxon>Cyclobacteriaceae</taxon>
        <taxon>Cyclobacterium</taxon>
    </lineage>
</organism>
<evidence type="ECO:0000313" key="2">
    <source>
        <dbReference type="EMBL" id="NHE58092.1"/>
    </source>
</evidence>
<gene>
    <name evidence="2" type="ORF">G9Q97_14865</name>
</gene>
<dbReference type="Pfam" id="PF06283">
    <property type="entry name" value="ThuA"/>
    <property type="match status" value="1"/>
</dbReference>
<protein>
    <submittedName>
        <fullName evidence="2">ThuA domain-containing protein</fullName>
    </submittedName>
</protein>
<dbReference type="RefSeq" id="WP_166148171.1">
    <property type="nucleotide sequence ID" value="NZ_JAANYN010000006.1"/>
</dbReference>
<dbReference type="PANTHER" id="PTHR40469">
    <property type="entry name" value="SECRETED GLYCOSYL HYDROLASE"/>
    <property type="match status" value="1"/>
</dbReference>
<dbReference type="InterPro" id="IPR029010">
    <property type="entry name" value="ThuA-like"/>
</dbReference>
<reference evidence="2 3" key="1">
    <citation type="submission" date="2020-03" db="EMBL/GenBank/DDBJ databases">
        <title>Cyclobacterium plantarum sp. nov., a marine bacterium isolated from a coastal-marine wetland.</title>
        <authorList>
            <person name="Sanchez-Porro C."/>
            <person name="Ventosa A."/>
            <person name="Amoozegar M."/>
        </authorList>
    </citation>
    <scope>NUCLEOTIDE SEQUENCE [LARGE SCALE GENOMIC DNA]</scope>
    <source>
        <strain evidence="2 3">GBPx2</strain>
    </source>
</reference>
<comment type="caution">
    <text evidence="2">The sequence shown here is derived from an EMBL/GenBank/DDBJ whole genome shotgun (WGS) entry which is preliminary data.</text>
</comment>
<proteinExistence type="predicted"/>
<dbReference type="SUPFAM" id="SSF52317">
    <property type="entry name" value="Class I glutamine amidotransferase-like"/>
    <property type="match status" value="1"/>
</dbReference>
<name>A0ABX0H8Z6_9BACT</name>
<sequence length="348" mass="39160">MKFLPYFVIYLLSMNLSGQSGTKPLWISELATNKEMRGYNGPKRNAPLKALIVDGQNNHEVWPKATLMMKQYLEETGLFQVAIYRTRFTWRAEREKKYLPLAGLGATIDLENPQHDPNFSPIFENYDVVISNFGWKAADWPEDTQKAFEEYMSSGGGFVSFHAANNSFPDWLEYNKMIGLGGWGDRTEKDGPYVYYTNEGELVRDPSPGKGGAHGPGHIFPITIREKDHPITRGMPEVWLTTKDECYSQLRGPAENLTILATGKDVSGKAPTDRHEPMLMVIDYGKGRIFHTALGHDDYSMESVGFITSFLRGAEWAATGKVTLPIPDDFPTAEKSSSRDFKLKIDGQ</sequence>
<accession>A0ABX0H8Z6</accession>
<evidence type="ECO:0000313" key="3">
    <source>
        <dbReference type="Proteomes" id="UP000649799"/>
    </source>
</evidence>
<dbReference type="PANTHER" id="PTHR40469:SF2">
    <property type="entry name" value="GALACTOSE-BINDING DOMAIN-LIKE SUPERFAMILY PROTEIN"/>
    <property type="match status" value="1"/>
</dbReference>
<dbReference type="EMBL" id="JAANYN010000006">
    <property type="protein sequence ID" value="NHE58092.1"/>
    <property type="molecule type" value="Genomic_DNA"/>
</dbReference>